<dbReference type="AlphaFoldDB" id="A0A644TTG5"/>
<reference evidence="9" key="1">
    <citation type="submission" date="2019-08" db="EMBL/GenBank/DDBJ databases">
        <authorList>
            <person name="Kucharzyk K."/>
            <person name="Murdoch R.W."/>
            <person name="Higgins S."/>
            <person name="Loffler F."/>
        </authorList>
    </citation>
    <scope>NUCLEOTIDE SEQUENCE</scope>
</reference>
<evidence type="ECO:0000256" key="3">
    <source>
        <dbReference type="ARBA" id="ARBA00022741"/>
    </source>
</evidence>
<evidence type="ECO:0000256" key="4">
    <source>
        <dbReference type="ARBA" id="ARBA00022777"/>
    </source>
</evidence>
<feature type="domain" description="Histidine kinase" evidence="8">
    <location>
        <begin position="297"/>
        <end position="500"/>
    </location>
</feature>
<organism evidence="9">
    <name type="scientific">bioreactor metagenome</name>
    <dbReference type="NCBI Taxonomy" id="1076179"/>
    <lineage>
        <taxon>unclassified sequences</taxon>
        <taxon>metagenomes</taxon>
        <taxon>ecological metagenomes</taxon>
    </lineage>
</organism>
<keyword evidence="1" id="KW-0597">Phosphoprotein</keyword>
<dbReference type="InterPro" id="IPR003661">
    <property type="entry name" value="HisK_dim/P_dom"/>
</dbReference>
<keyword evidence="4 9" id="KW-0418">Kinase</keyword>
<keyword evidence="3" id="KW-0547">Nucleotide-binding</keyword>
<dbReference type="PANTHER" id="PTHR43065">
    <property type="entry name" value="SENSOR HISTIDINE KINASE"/>
    <property type="match status" value="1"/>
</dbReference>
<keyword evidence="6" id="KW-0902">Two-component regulatory system</keyword>
<dbReference type="SMART" id="SM00387">
    <property type="entry name" value="HATPase_c"/>
    <property type="match status" value="1"/>
</dbReference>
<dbReference type="SUPFAM" id="SSF55874">
    <property type="entry name" value="ATPase domain of HSP90 chaperone/DNA topoisomerase II/histidine kinase"/>
    <property type="match status" value="1"/>
</dbReference>
<dbReference type="GO" id="GO:0005524">
    <property type="term" value="F:ATP binding"/>
    <property type="evidence" value="ECO:0007669"/>
    <property type="project" value="UniProtKB-KW"/>
</dbReference>
<keyword evidence="5" id="KW-0067">ATP-binding</keyword>
<evidence type="ECO:0000256" key="5">
    <source>
        <dbReference type="ARBA" id="ARBA00022840"/>
    </source>
</evidence>
<proteinExistence type="predicted"/>
<keyword evidence="7" id="KW-0472">Membrane</keyword>
<dbReference type="CDD" id="cd00075">
    <property type="entry name" value="HATPase"/>
    <property type="match status" value="1"/>
</dbReference>
<evidence type="ECO:0000256" key="1">
    <source>
        <dbReference type="ARBA" id="ARBA00022553"/>
    </source>
</evidence>
<comment type="caution">
    <text evidence="9">The sequence shown here is derived from an EMBL/GenBank/DDBJ whole genome shotgun (WGS) entry which is preliminary data.</text>
</comment>
<dbReference type="EMBL" id="VSSQ01000050">
    <property type="protein sequence ID" value="MPL69929.1"/>
    <property type="molecule type" value="Genomic_DNA"/>
</dbReference>
<dbReference type="PANTHER" id="PTHR43065:SF10">
    <property type="entry name" value="PEROXIDE STRESS-ACTIVATED HISTIDINE KINASE MAK3"/>
    <property type="match status" value="1"/>
</dbReference>
<evidence type="ECO:0000313" key="9">
    <source>
        <dbReference type="EMBL" id="MPL69929.1"/>
    </source>
</evidence>
<dbReference type="InterPro" id="IPR004358">
    <property type="entry name" value="Sig_transdc_His_kin-like_C"/>
</dbReference>
<dbReference type="InterPro" id="IPR003594">
    <property type="entry name" value="HATPase_dom"/>
</dbReference>
<dbReference type="PROSITE" id="PS50109">
    <property type="entry name" value="HIS_KIN"/>
    <property type="match status" value="1"/>
</dbReference>
<dbReference type="PRINTS" id="PR00344">
    <property type="entry name" value="BCTRLSENSOR"/>
</dbReference>
<dbReference type="InterPro" id="IPR036890">
    <property type="entry name" value="HATPase_C_sf"/>
</dbReference>
<evidence type="ECO:0000256" key="2">
    <source>
        <dbReference type="ARBA" id="ARBA00022679"/>
    </source>
</evidence>
<sequence length="501" mass="58427">MKISQRNSKLKWFLFIFAFALIGYFLYEINKLIVQLRFEEKKKIELWANAISRKSDLVQHTDIFFKQVKDEERKRVEQFIEAHKIILLQPLDKEIDFYFRFVADNKTIPVIITDEFNNISLSQNVSLPKGYNVLVGDLLKEFSVNAPLEYEVYGMKFRLYYTESRVYTDLHNVLLDLSNSLLSEVTENYVFVPAIITDKSRSVVYSSGNVTPDKLIQKNLQKTLANMESYNKPIPITLPDKREVLVFYEDSNLLRMLKYYPIFFILIFLVIAFIAYQFVITVKRSEQNSVWVGMSRETAHQLGTPISSLMAWVEYLRMNPENEAYCSEIAKDIHRLETITQRFSKIGANPELMKQDLIPIINNAVDYLRLRSSKKVDFKIILPQDKAIVLPLNEHLLEWVLENLCKNAIDAMEGVGEFRIELIEDHKKIHLDISDTGKGIPKRNQKKVFYPGYSSKQRGWGLGLSLAKRIIVEYHKGKIFVKQSTVGKGTTFRISFRKLDR</sequence>
<dbReference type="InterPro" id="IPR005467">
    <property type="entry name" value="His_kinase_dom"/>
</dbReference>
<dbReference type="Pfam" id="PF02518">
    <property type="entry name" value="HATPase_c"/>
    <property type="match status" value="1"/>
</dbReference>
<feature type="transmembrane region" description="Helical" evidence="7">
    <location>
        <begin position="259"/>
        <end position="279"/>
    </location>
</feature>
<evidence type="ECO:0000256" key="7">
    <source>
        <dbReference type="SAM" id="Phobius"/>
    </source>
</evidence>
<evidence type="ECO:0000259" key="8">
    <source>
        <dbReference type="PROSITE" id="PS50109"/>
    </source>
</evidence>
<dbReference type="CDD" id="cd00082">
    <property type="entry name" value="HisKA"/>
    <property type="match status" value="1"/>
</dbReference>
<name>A0A644TTG5_9ZZZZ</name>
<keyword evidence="7" id="KW-0812">Transmembrane</keyword>
<dbReference type="Gene3D" id="3.30.565.10">
    <property type="entry name" value="Histidine kinase-like ATPase, C-terminal domain"/>
    <property type="match status" value="1"/>
</dbReference>
<feature type="transmembrane region" description="Helical" evidence="7">
    <location>
        <begin position="12"/>
        <end position="34"/>
    </location>
</feature>
<accession>A0A644TTG5</accession>
<evidence type="ECO:0000256" key="6">
    <source>
        <dbReference type="ARBA" id="ARBA00023012"/>
    </source>
</evidence>
<keyword evidence="2 9" id="KW-0808">Transferase</keyword>
<gene>
    <name evidence="9" type="primary">sasA_51</name>
    <name evidence="9" type="ORF">SDC9_15680</name>
</gene>
<dbReference type="EC" id="2.7.-.-" evidence="9"/>
<dbReference type="GO" id="GO:0000155">
    <property type="term" value="F:phosphorelay sensor kinase activity"/>
    <property type="evidence" value="ECO:0007669"/>
    <property type="project" value="InterPro"/>
</dbReference>
<keyword evidence="7" id="KW-1133">Transmembrane helix</keyword>
<protein>
    <submittedName>
        <fullName evidence="9">Adaptive-response sensory-kinase SasA</fullName>
        <ecNumber evidence="9">2.7.-.-</ecNumber>
    </submittedName>
</protein>